<organism evidence="2 3">
    <name type="scientific">Methylobacterium brachiatum</name>
    <dbReference type="NCBI Taxonomy" id="269660"/>
    <lineage>
        <taxon>Bacteria</taxon>
        <taxon>Pseudomonadati</taxon>
        <taxon>Pseudomonadota</taxon>
        <taxon>Alphaproteobacteria</taxon>
        <taxon>Hyphomicrobiales</taxon>
        <taxon>Methylobacteriaceae</taxon>
        <taxon>Methylobacterium</taxon>
    </lineage>
</organism>
<dbReference type="Pfam" id="PF04860">
    <property type="entry name" value="Phage_portal"/>
    <property type="match status" value="1"/>
</dbReference>
<sequence length="1123" mass="120204">MASPSRGGVAGIALTPLSYTLTYGSAGYGSTAGRASGWFGPSVPMRPSAPPEVAGRRFDYPTGYNLNTTARAYEPVSFAQLRRLADGYDLLRLVIETRKDQAARMKWAIKPRDAGKSAAAKVAAVTAFLARPDGIHPWTDWLRMGLEDVLVLDAWSNFKQRSRAGDLLALEPIDGATIKPILAEDGRVPLPWVQGGETVWPEAYQQILKGLPAVNYTARELLYRPRNLRTDRVYGFSPVEQVMTTVNIALRRQVMTLEYFTSGSVPDALIGVPETWGPDQIATYQTYWDSLFTDNLAARRRARFVPGKVALHQTSEPQLKGEFDEWLSRVVCFAFSISPQALIKQMNRASADTQKEIAEEEGLAPLLDWIKVVLDDVIADDLAAPELEFAWQEDEQIDEAKQSERLRGLTAGGLMRLNEGRRILGLDPDPSPAADTLMVLTGAGLVPIDANTLEGKKAALDAFGPPPGANGFGNSGQEAEDRSDDPSDAVTKLLAKFDEAQPRDASGRWTDGRGGGASEAAERAEFKRTVLRTAIGGAVIAGGAIVTAASGGTVPAAVAAAVWIAENYLLTDALVSAGRHIGAHLGYDDAEVARMLDHLTGTLGFGKAAGNVAAGERARTRLVSVADAVLDTMIDAVRDGDLDVDRRTAIVAALEELRARLSSLIAHLPAPAHKATGVDLAKRRTGRPADPIPFDRPATRRAIRRITDRLGTALAATRSDVVAGLRGLAKLTKAGPDHDDSESLRRALDAYLDNLDFADLRAVAPVVADELESVAADAGRRALVQLGAADRDALVNQVNARAVSAARARAAEMVGMRFDADGALVPSANADRTITEATRLRLRETIASGLERNIGLDAIADEIEADYAFSEDRAARIAEYEVASANGAASVEGYRGAAEAGVSVRKAWWAEEGCCAVCQANADAGAIDLDEDFPSGDEASPAHPSCRCVVVPVVEDDDLVGKAFDPSKHPRDPETGQFAGAGGSGRAAKRLAVRALADRAHQDVLDLGRVHGDRFSTHAGRDVDGWRHGVIAEFIRHINRRHGAGSGDPNPIAPADYVNLPRILRNGRVRQGHATRAQQLSTVIVRHTIGAQTYDAVLAVRKRSESLTLHTFYKVGGKSGAAR</sequence>
<name>A0AAJ1TTX0_9HYPH</name>
<feature type="compositionally biased region" description="Basic and acidic residues" evidence="1">
    <location>
        <begin position="495"/>
        <end position="506"/>
    </location>
</feature>
<proteinExistence type="predicted"/>
<accession>A0AAJ1TTX0</accession>
<gene>
    <name evidence="2" type="ORF">QO001_002213</name>
</gene>
<dbReference type="RefSeq" id="WP_230366102.1">
    <property type="nucleotide sequence ID" value="NZ_JAJALK010000004.1"/>
</dbReference>
<evidence type="ECO:0000313" key="2">
    <source>
        <dbReference type="EMBL" id="MDQ0543287.1"/>
    </source>
</evidence>
<evidence type="ECO:0000256" key="1">
    <source>
        <dbReference type="SAM" id="MobiDB-lite"/>
    </source>
</evidence>
<feature type="compositionally biased region" description="Basic and acidic residues" evidence="1">
    <location>
        <begin position="965"/>
        <end position="974"/>
    </location>
</feature>
<protein>
    <recommendedName>
        <fullName evidence="4">Phage Mu protein F like protein</fullName>
    </recommendedName>
</protein>
<evidence type="ECO:0008006" key="4">
    <source>
        <dbReference type="Google" id="ProtNLM"/>
    </source>
</evidence>
<dbReference type="InterPro" id="IPR006944">
    <property type="entry name" value="Phage/GTA_portal"/>
</dbReference>
<feature type="region of interest" description="Disordered" evidence="1">
    <location>
        <begin position="676"/>
        <end position="695"/>
    </location>
</feature>
<dbReference type="AlphaFoldDB" id="A0AAJ1TTX0"/>
<dbReference type="EMBL" id="JAUSWL010000003">
    <property type="protein sequence ID" value="MDQ0543287.1"/>
    <property type="molecule type" value="Genomic_DNA"/>
</dbReference>
<reference evidence="2" key="1">
    <citation type="submission" date="2023-07" db="EMBL/GenBank/DDBJ databases">
        <title>Genomic Encyclopedia of Type Strains, Phase IV (KMG-IV): sequencing the most valuable type-strain genomes for metagenomic binning, comparative biology and taxonomic classification.</title>
        <authorList>
            <person name="Goeker M."/>
        </authorList>
    </citation>
    <scope>NUCLEOTIDE SEQUENCE</scope>
    <source>
        <strain evidence="2">DSM 19569</strain>
    </source>
</reference>
<dbReference type="Proteomes" id="UP001223420">
    <property type="component" value="Unassembled WGS sequence"/>
</dbReference>
<comment type="caution">
    <text evidence="2">The sequence shown here is derived from an EMBL/GenBank/DDBJ whole genome shotgun (WGS) entry which is preliminary data.</text>
</comment>
<feature type="region of interest" description="Disordered" evidence="1">
    <location>
        <begin position="962"/>
        <end position="984"/>
    </location>
</feature>
<feature type="region of interest" description="Disordered" evidence="1">
    <location>
        <begin position="459"/>
        <end position="521"/>
    </location>
</feature>
<evidence type="ECO:0000313" key="3">
    <source>
        <dbReference type="Proteomes" id="UP001223420"/>
    </source>
</evidence>